<feature type="region of interest" description="Disordered" evidence="1">
    <location>
        <begin position="93"/>
        <end position="116"/>
    </location>
</feature>
<reference evidence="2" key="1">
    <citation type="journal article" date="2022" name="Plant J.">
        <title>Strategies of tolerance reflected in two North American maple genomes.</title>
        <authorList>
            <person name="McEvoy S.L."/>
            <person name="Sezen U.U."/>
            <person name="Trouern-Trend A."/>
            <person name="McMahon S.M."/>
            <person name="Schaberg P.G."/>
            <person name="Yang J."/>
            <person name="Wegrzyn J.L."/>
            <person name="Swenson N.G."/>
        </authorList>
    </citation>
    <scope>NUCLEOTIDE SEQUENCE</scope>
    <source>
        <strain evidence="2">NS2018</strain>
    </source>
</reference>
<name>A0AA39VCH3_ACESA</name>
<dbReference type="EMBL" id="JAUESC010000387">
    <property type="protein sequence ID" value="KAK0574825.1"/>
    <property type="molecule type" value="Genomic_DNA"/>
</dbReference>
<feature type="compositionally biased region" description="Polar residues" evidence="1">
    <location>
        <begin position="43"/>
        <end position="59"/>
    </location>
</feature>
<dbReference type="Proteomes" id="UP001168877">
    <property type="component" value="Unassembled WGS sequence"/>
</dbReference>
<reference evidence="2" key="2">
    <citation type="submission" date="2023-06" db="EMBL/GenBank/DDBJ databases">
        <authorList>
            <person name="Swenson N.G."/>
            <person name="Wegrzyn J.L."/>
            <person name="Mcevoy S.L."/>
        </authorList>
    </citation>
    <scope>NUCLEOTIDE SEQUENCE</scope>
    <source>
        <strain evidence="2">NS2018</strain>
        <tissue evidence="2">Leaf</tissue>
    </source>
</reference>
<proteinExistence type="predicted"/>
<dbReference type="AlphaFoldDB" id="A0AA39VCH3"/>
<gene>
    <name evidence="2" type="ORF">LWI29_029719</name>
</gene>
<feature type="compositionally biased region" description="Basic and acidic residues" evidence="1">
    <location>
        <begin position="96"/>
        <end position="116"/>
    </location>
</feature>
<evidence type="ECO:0000256" key="1">
    <source>
        <dbReference type="SAM" id="MobiDB-lite"/>
    </source>
</evidence>
<sequence>MYNRRLQHKFLKKKALKDDEDPLIDEYVPSDDKWMVEGDEVGGTSTNVDTSQPSGSQQGRIKEKLCNMWMKNWWEDISNQIYDDSLEDESLDGGDDTLHFQPLDKNDNLFDSFDHL</sequence>
<accession>A0AA39VCH3</accession>
<comment type="caution">
    <text evidence="2">The sequence shown here is derived from an EMBL/GenBank/DDBJ whole genome shotgun (WGS) entry which is preliminary data.</text>
</comment>
<feature type="region of interest" description="Disordered" evidence="1">
    <location>
        <begin position="35"/>
        <end position="59"/>
    </location>
</feature>
<organism evidence="2 3">
    <name type="scientific">Acer saccharum</name>
    <name type="common">Sugar maple</name>
    <dbReference type="NCBI Taxonomy" id="4024"/>
    <lineage>
        <taxon>Eukaryota</taxon>
        <taxon>Viridiplantae</taxon>
        <taxon>Streptophyta</taxon>
        <taxon>Embryophyta</taxon>
        <taxon>Tracheophyta</taxon>
        <taxon>Spermatophyta</taxon>
        <taxon>Magnoliopsida</taxon>
        <taxon>eudicotyledons</taxon>
        <taxon>Gunneridae</taxon>
        <taxon>Pentapetalae</taxon>
        <taxon>rosids</taxon>
        <taxon>malvids</taxon>
        <taxon>Sapindales</taxon>
        <taxon>Sapindaceae</taxon>
        <taxon>Hippocastanoideae</taxon>
        <taxon>Acereae</taxon>
        <taxon>Acer</taxon>
    </lineage>
</organism>
<evidence type="ECO:0000313" key="3">
    <source>
        <dbReference type="Proteomes" id="UP001168877"/>
    </source>
</evidence>
<evidence type="ECO:0000313" key="2">
    <source>
        <dbReference type="EMBL" id="KAK0574825.1"/>
    </source>
</evidence>
<keyword evidence="3" id="KW-1185">Reference proteome</keyword>
<protein>
    <submittedName>
        <fullName evidence="2">Uncharacterized protein</fullName>
    </submittedName>
</protein>